<dbReference type="InterPro" id="IPR050638">
    <property type="entry name" value="AA-Vitamin_Transporters"/>
</dbReference>
<evidence type="ECO:0000256" key="3">
    <source>
        <dbReference type="ARBA" id="ARBA00022989"/>
    </source>
</evidence>
<feature type="transmembrane region" description="Helical" evidence="5">
    <location>
        <begin position="62"/>
        <end position="80"/>
    </location>
</feature>
<comment type="caution">
    <text evidence="7">The sequence shown here is derived from an EMBL/GenBank/DDBJ whole genome shotgun (WGS) entry which is preliminary data.</text>
</comment>
<dbReference type="Proteomes" id="UP001165363">
    <property type="component" value="Unassembled WGS sequence"/>
</dbReference>
<dbReference type="PANTHER" id="PTHR32322:SF9">
    <property type="entry name" value="AMINO-ACID METABOLITE EFFLUX PUMP-RELATED"/>
    <property type="match status" value="1"/>
</dbReference>
<organism evidence="7 8">
    <name type="scientific">Sphingomonas alba</name>
    <dbReference type="NCBI Taxonomy" id="2908208"/>
    <lineage>
        <taxon>Bacteria</taxon>
        <taxon>Pseudomonadati</taxon>
        <taxon>Pseudomonadota</taxon>
        <taxon>Alphaproteobacteria</taxon>
        <taxon>Sphingomonadales</taxon>
        <taxon>Sphingomonadaceae</taxon>
        <taxon>Sphingomonas</taxon>
    </lineage>
</organism>
<keyword evidence="4 5" id="KW-0472">Membrane</keyword>
<feature type="transmembrane region" description="Helical" evidence="5">
    <location>
        <begin position="303"/>
        <end position="321"/>
    </location>
</feature>
<dbReference type="EMBL" id="JAMGBD010000001">
    <property type="protein sequence ID" value="MCL6683718.1"/>
    <property type="molecule type" value="Genomic_DNA"/>
</dbReference>
<evidence type="ECO:0000256" key="2">
    <source>
        <dbReference type="ARBA" id="ARBA00022692"/>
    </source>
</evidence>
<gene>
    <name evidence="7" type="ORF">LZ536_07370</name>
</gene>
<dbReference type="InterPro" id="IPR037185">
    <property type="entry name" value="EmrE-like"/>
</dbReference>
<feature type="transmembrane region" description="Helical" evidence="5">
    <location>
        <begin position="92"/>
        <end position="114"/>
    </location>
</feature>
<evidence type="ECO:0000256" key="1">
    <source>
        <dbReference type="ARBA" id="ARBA00004141"/>
    </source>
</evidence>
<feature type="transmembrane region" description="Helical" evidence="5">
    <location>
        <begin position="179"/>
        <end position="199"/>
    </location>
</feature>
<reference evidence="7" key="1">
    <citation type="submission" date="2022-05" db="EMBL/GenBank/DDBJ databases">
        <authorList>
            <person name="Jo J.-H."/>
            <person name="Im W.-T."/>
        </authorList>
    </citation>
    <scope>NUCLEOTIDE SEQUENCE</scope>
    <source>
        <strain evidence="7">SE158</strain>
    </source>
</reference>
<dbReference type="InterPro" id="IPR000620">
    <property type="entry name" value="EamA_dom"/>
</dbReference>
<keyword evidence="3 5" id="KW-1133">Transmembrane helix</keyword>
<accession>A0ABT0RM62</accession>
<feature type="transmembrane region" description="Helical" evidence="5">
    <location>
        <begin position="275"/>
        <end position="297"/>
    </location>
</feature>
<feature type="domain" description="EamA" evidence="6">
    <location>
        <begin position="38"/>
        <end position="167"/>
    </location>
</feature>
<sequence>MARDDLFDRKARDAQAQPPVYPAPMINSEMTGREWAILLVLAIIWGGAFLFIGVAVKHVHPLTYVWLRLTIAAGVMLLFLKLKGGKLGLPREVWGSILLLALLNNALPFTLFGWGQTHIASGLASILNATTPIWGVLVAHLFTDDERINPRKLAGVLLGFGGVAVMIGPALLANVGTDALAQLACIGAALSYALAAVWARRFRKIGVSPMSVTTGQLSAGALMMLPLAMLVDQPWTHPLPPLSAWAAIAALAIFCTAFGYVLYFRLIETAGAINALLVTLLVPPFAILFGTLFLGEVLAPQDFIGLGLIALGLAAIDGRLVRRFSLYRAATSLR</sequence>
<dbReference type="SUPFAM" id="SSF103481">
    <property type="entry name" value="Multidrug resistance efflux transporter EmrE"/>
    <property type="match status" value="2"/>
</dbReference>
<feature type="transmembrane region" description="Helical" evidence="5">
    <location>
        <begin position="211"/>
        <end position="230"/>
    </location>
</feature>
<keyword evidence="2 5" id="KW-0812">Transmembrane</keyword>
<proteinExistence type="predicted"/>
<name>A0ABT0RM62_9SPHN</name>
<feature type="transmembrane region" description="Helical" evidence="5">
    <location>
        <begin position="35"/>
        <end position="56"/>
    </location>
</feature>
<evidence type="ECO:0000313" key="7">
    <source>
        <dbReference type="EMBL" id="MCL6683718.1"/>
    </source>
</evidence>
<dbReference type="Pfam" id="PF00892">
    <property type="entry name" value="EamA"/>
    <property type="match status" value="2"/>
</dbReference>
<evidence type="ECO:0000256" key="5">
    <source>
        <dbReference type="SAM" id="Phobius"/>
    </source>
</evidence>
<feature type="transmembrane region" description="Helical" evidence="5">
    <location>
        <begin position="120"/>
        <end position="142"/>
    </location>
</feature>
<feature type="transmembrane region" description="Helical" evidence="5">
    <location>
        <begin position="154"/>
        <end position="173"/>
    </location>
</feature>
<keyword evidence="8" id="KW-1185">Reference proteome</keyword>
<evidence type="ECO:0000259" key="6">
    <source>
        <dbReference type="Pfam" id="PF00892"/>
    </source>
</evidence>
<evidence type="ECO:0000256" key="4">
    <source>
        <dbReference type="ARBA" id="ARBA00023136"/>
    </source>
</evidence>
<feature type="transmembrane region" description="Helical" evidence="5">
    <location>
        <begin position="242"/>
        <end position="263"/>
    </location>
</feature>
<feature type="domain" description="EamA" evidence="6">
    <location>
        <begin position="182"/>
        <end position="315"/>
    </location>
</feature>
<evidence type="ECO:0000313" key="8">
    <source>
        <dbReference type="Proteomes" id="UP001165363"/>
    </source>
</evidence>
<comment type="subcellular location">
    <subcellularLocation>
        <location evidence="1">Membrane</location>
        <topology evidence="1">Multi-pass membrane protein</topology>
    </subcellularLocation>
</comment>
<protein>
    <submittedName>
        <fullName evidence="7">DMT family transporter</fullName>
    </submittedName>
</protein>
<dbReference type="RefSeq" id="WP_249847762.1">
    <property type="nucleotide sequence ID" value="NZ_JAMGBD010000001.1"/>
</dbReference>
<dbReference type="PANTHER" id="PTHR32322">
    <property type="entry name" value="INNER MEMBRANE TRANSPORTER"/>
    <property type="match status" value="1"/>
</dbReference>